<feature type="compositionally biased region" description="Polar residues" evidence="1">
    <location>
        <begin position="56"/>
        <end position="65"/>
    </location>
</feature>
<protein>
    <submittedName>
        <fullName evidence="2">Uncharacterized protein</fullName>
    </submittedName>
</protein>
<evidence type="ECO:0000313" key="3">
    <source>
        <dbReference type="Proteomes" id="UP001519460"/>
    </source>
</evidence>
<keyword evidence="3" id="KW-1185">Reference proteome</keyword>
<accession>A0ABD0K7D3</accession>
<reference evidence="2 3" key="1">
    <citation type="journal article" date="2023" name="Sci. Data">
        <title>Genome assembly of the Korean intertidal mud-creeper Batillaria attramentaria.</title>
        <authorList>
            <person name="Patra A.K."/>
            <person name="Ho P.T."/>
            <person name="Jun S."/>
            <person name="Lee S.J."/>
            <person name="Kim Y."/>
            <person name="Won Y.J."/>
        </authorList>
    </citation>
    <scope>NUCLEOTIDE SEQUENCE [LARGE SCALE GENOMIC DNA]</scope>
    <source>
        <strain evidence="2">Wonlab-2016</strain>
    </source>
</reference>
<dbReference type="Proteomes" id="UP001519460">
    <property type="component" value="Unassembled WGS sequence"/>
</dbReference>
<proteinExistence type="predicted"/>
<comment type="caution">
    <text evidence="2">The sequence shown here is derived from an EMBL/GenBank/DDBJ whole genome shotgun (WGS) entry which is preliminary data.</text>
</comment>
<dbReference type="EMBL" id="JACVVK020000234">
    <property type="protein sequence ID" value="KAK7483072.1"/>
    <property type="molecule type" value="Genomic_DNA"/>
</dbReference>
<feature type="region of interest" description="Disordered" evidence="1">
    <location>
        <begin position="51"/>
        <end position="76"/>
    </location>
</feature>
<name>A0ABD0K7D3_9CAEN</name>
<evidence type="ECO:0000313" key="2">
    <source>
        <dbReference type="EMBL" id="KAK7483072.1"/>
    </source>
</evidence>
<gene>
    <name evidence="2" type="ORF">BaRGS_00025735</name>
</gene>
<evidence type="ECO:0000256" key="1">
    <source>
        <dbReference type="SAM" id="MobiDB-lite"/>
    </source>
</evidence>
<sequence>MWSIDLFQRNGSVGETRPRFVEKPFCDLAFSCPTLGSPACRGRLKRSKQPAAATFSEANLRQNMPQGGCGSPPKLTPSVSSDLAEMLVLAHSDTLIRGAARVDTSVGTFMWERR</sequence>
<organism evidence="2 3">
    <name type="scientific">Batillaria attramentaria</name>
    <dbReference type="NCBI Taxonomy" id="370345"/>
    <lineage>
        <taxon>Eukaryota</taxon>
        <taxon>Metazoa</taxon>
        <taxon>Spiralia</taxon>
        <taxon>Lophotrochozoa</taxon>
        <taxon>Mollusca</taxon>
        <taxon>Gastropoda</taxon>
        <taxon>Caenogastropoda</taxon>
        <taxon>Sorbeoconcha</taxon>
        <taxon>Cerithioidea</taxon>
        <taxon>Batillariidae</taxon>
        <taxon>Batillaria</taxon>
    </lineage>
</organism>
<dbReference type="AlphaFoldDB" id="A0ABD0K7D3"/>